<evidence type="ECO:0008006" key="4">
    <source>
        <dbReference type="Google" id="ProtNLM"/>
    </source>
</evidence>
<keyword evidence="1" id="KW-0812">Transmembrane</keyword>
<accession>A0ABU6GTL1</accession>
<reference evidence="2 3" key="1">
    <citation type="submission" date="2023-03" db="EMBL/GenBank/DDBJ databases">
        <title>Bacillus Genome Sequencing.</title>
        <authorList>
            <person name="Dunlap C."/>
        </authorList>
    </citation>
    <scope>NUCLEOTIDE SEQUENCE [LARGE SCALE GENOMIC DNA]</scope>
    <source>
        <strain evidence="2 3">BD-525</strain>
    </source>
</reference>
<dbReference type="Proteomes" id="UP001344632">
    <property type="component" value="Unassembled WGS sequence"/>
</dbReference>
<feature type="transmembrane region" description="Helical" evidence="1">
    <location>
        <begin position="37"/>
        <end position="55"/>
    </location>
</feature>
<gene>
    <name evidence="2" type="ORF">P4H66_22350</name>
</gene>
<evidence type="ECO:0000313" key="2">
    <source>
        <dbReference type="EMBL" id="MEC0242558.1"/>
    </source>
</evidence>
<evidence type="ECO:0000313" key="3">
    <source>
        <dbReference type="Proteomes" id="UP001344632"/>
    </source>
</evidence>
<evidence type="ECO:0000256" key="1">
    <source>
        <dbReference type="SAM" id="Phobius"/>
    </source>
</evidence>
<keyword evidence="1" id="KW-1133">Transmembrane helix</keyword>
<comment type="caution">
    <text evidence="2">The sequence shown here is derived from an EMBL/GenBank/DDBJ whole genome shotgun (WGS) entry which is preliminary data.</text>
</comment>
<organism evidence="2 3">
    <name type="scientific">Paenibacillus dokdonensis</name>
    <dbReference type="NCBI Taxonomy" id="2567944"/>
    <lineage>
        <taxon>Bacteria</taxon>
        <taxon>Bacillati</taxon>
        <taxon>Bacillota</taxon>
        <taxon>Bacilli</taxon>
        <taxon>Bacillales</taxon>
        <taxon>Paenibacillaceae</taxon>
        <taxon>Paenibacillus</taxon>
    </lineage>
</organism>
<keyword evidence="1" id="KW-0472">Membrane</keyword>
<keyword evidence="3" id="KW-1185">Reference proteome</keyword>
<dbReference type="EMBL" id="JARLKZ010000016">
    <property type="protein sequence ID" value="MEC0242558.1"/>
    <property type="molecule type" value="Genomic_DNA"/>
</dbReference>
<sequence length="86" mass="9163">MGKTYLKSSVKGAIMGGTMTGGWLLADLLLPEPWGDVVLFAAMAVLNIGIGWKIGKMFEQQESAKAGTEAIETFEAKSTTNLESHS</sequence>
<name>A0ABU6GTL1_9BACL</name>
<dbReference type="RefSeq" id="WP_326090332.1">
    <property type="nucleotide sequence ID" value="NZ_JARLKZ010000016.1"/>
</dbReference>
<proteinExistence type="predicted"/>
<protein>
    <recommendedName>
        <fullName evidence="4">Holin</fullName>
    </recommendedName>
</protein>